<evidence type="ECO:0000313" key="1">
    <source>
        <dbReference type="EMBL" id="SVA78251.1"/>
    </source>
</evidence>
<protein>
    <recommendedName>
        <fullName evidence="2">Clathrin/coatomer adaptor adaptin-like N-terminal domain-containing protein</fullName>
    </recommendedName>
</protein>
<sequence>MDPDDPNFLNNIQKLRSAYQDGKVQALDELIQVYNDDNQHPKARIEAGRVLADTQHPMALNAIANMVETTSAVDFSFLKASIEMLALFRENPKASMAMVKAMHILEERTNDLHVNLVENLHKVRTKDQILVLLDLYEVAKANMSRTENLMTQTLGALGNDQVIPVLTTIAKDPDVRIGIRNKAVEILGKKNPDEVAIAFAELLGDPNTNLEVREFAINTMAGVRQENLVLALLNTYNTGKRQYYSLLNTMLSALGEFDDPEVKKAVIEIARSDDYPTDIRKKAIDNLGTFKDPSVIPKILPVLEKKENYVYYDNILDMIYMIGEEKIWAEQVRRMAYKANFERREHD</sequence>
<dbReference type="InterPro" id="IPR011989">
    <property type="entry name" value="ARM-like"/>
</dbReference>
<gene>
    <name evidence="1" type="ORF">METZ01_LOCUS131105</name>
</gene>
<reference evidence="1" key="1">
    <citation type="submission" date="2018-05" db="EMBL/GenBank/DDBJ databases">
        <authorList>
            <person name="Lanie J.A."/>
            <person name="Ng W.-L."/>
            <person name="Kazmierczak K.M."/>
            <person name="Andrzejewski T.M."/>
            <person name="Davidsen T.M."/>
            <person name="Wayne K.J."/>
            <person name="Tettelin H."/>
            <person name="Glass J.I."/>
            <person name="Rusch D."/>
            <person name="Podicherti R."/>
            <person name="Tsui H.-C.T."/>
            <person name="Winkler M.E."/>
        </authorList>
    </citation>
    <scope>NUCLEOTIDE SEQUENCE</scope>
</reference>
<evidence type="ECO:0008006" key="2">
    <source>
        <dbReference type="Google" id="ProtNLM"/>
    </source>
</evidence>
<dbReference type="InterPro" id="IPR016024">
    <property type="entry name" value="ARM-type_fold"/>
</dbReference>
<dbReference type="EMBL" id="UINC01018596">
    <property type="protein sequence ID" value="SVA78251.1"/>
    <property type="molecule type" value="Genomic_DNA"/>
</dbReference>
<accession>A0A381YNP7</accession>
<name>A0A381YNP7_9ZZZZ</name>
<dbReference type="SUPFAM" id="SSF48371">
    <property type="entry name" value="ARM repeat"/>
    <property type="match status" value="1"/>
</dbReference>
<organism evidence="1">
    <name type="scientific">marine metagenome</name>
    <dbReference type="NCBI Taxonomy" id="408172"/>
    <lineage>
        <taxon>unclassified sequences</taxon>
        <taxon>metagenomes</taxon>
        <taxon>ecological metagenomes</taxon>
    </lineage>
</organism>
<dbReference type="AlphaFoldDB" id="A0A381YNP7"/>
<proteinExistence type="predicted"/>
<dbReference type="Gene3D" id="1.25.10.10">
    <property type="entry name" value="Leucine-rich Repeat Variant"/>
    <property type="match status" value="1"/>
</dbReference>